<dbReference type="SUPFAM" id="SSF51206">
    <property type="entry name" value="cAMP-binding domain-like"/>
    <property type="match status" value="1"/>
</dbReference>
<keyword evidence="1" id="KW-0010">Activator</keyword>
<reference evidence="5 6" key="1">
    <citation type="submission" date="2020-03" db="EMBL/GenBank/DDBJ databases">
        <title>Soil Listeria distribution.</title>
        <authorList>
            <person name="Liao J."/>
            <person name="Wiedmann M."/>
        </authorList>
    </citation>
    <scope>NUCLEOTIDE SEQUENCE [LARGE SCALE GENOMIC DNA]</scope>
    <source>
        <strain evidence="4 5">FSL L7-0245</strain>
        <strain evidence="3 6">FSL L7-0360</strain>
    </source>
</reference>
<evidence type="ECO:0000313" key="4">
    <source>
        <dbReference type="EMBL" id="MBC2167823.1"/>
    </source>
</evidence>
<dbReference type="PROSITE" id="PS50042">
    <property type="entry name" value="CNMP_BINDING_3"/>
    <property type="match status" value="1"/>
</dbReference>
<dbReference type="Pfam" id="PF00027">
    <property type="entry name" value="cNMP_binding"/>
    <property type="match status" value="1"/>
</dbReference>
<accession>A0A7X0Z236</accession>
<dbReference type="InterPro" id="IPR014710">
    <property type="entry name" value="RmlC-like_jellyroll"/>
</dbReference>
<gene>
    <name evidence="3" type="ORF">HCB06_14395</name>
    <name evidence="4" type="ORF">HCB26_14695</name>
</gene>
<evidence type="ECO:0000256" key="1">
    <source>
        <dbReference type="ARBA" id="ARBA00023159"/>
    </source>
</evidence>
<protein>
    <submittedName>
        <fullName evidence="4">Crp/Fnr family transcriptional regulator</fullName>
    </submittedName>
</protein>
<evidence type="ECO:0000259" key="2">
    <source>
        <dbReference type="PROSITE" id="PS50042"/>
    </source>
</evidence>
<dbReference type="Proteomes" id="UP000519573">
    <property type="component" value="Unassembled WGS sequence"/>
</dbReference>
<dbReference type="InterPro" id="IPR018490">
    <property type="entry name" value="cNMP-bd_dom_sf"/>
</dbReference>
<proteinExistence type="predicted"/>
<dbReference type="EMBL" id="JAARXI010000008">
    <property type="protein sequence ID" value="MBC2117819.1"/>
    <property type="molecule type" value="Genomic_DNA"/>
</dbReference>
<dbReference type="RefSeq" id="WP_185489071.1">
    <property type="nucleotide sequence ID" value="NZ_JAARVE010000006.1"/>
</dbReference>
<evidence type="ECO:0000313" key="6">
    <source>
        <dbReference type="Proteomes" id="UP000529446"/>
    </source>
</evidence>
<comment type="caution">
    <text evidence="4">The sequence shown here is derived from an EMBL/GenBank/DDBJ whole genome shotgun (WGS) entry which is preliminary data.</text>
</comment>
<feature type="domain" description="Cyclic nucleotide-binding" evidence="2">
    <location>
        <begin position="30"/>
        <end position="112"/>
    </location>
</feature>
<dbReference type="InterPro" id="IPR036390">
    <property type="entry name" value="WH_DNA-bd_sf"/>
</dbReference>
<sequence>MIQSSFIESSIYSNEQAKRYFLEDPTYPLSFETIQYQAGETIVVEQTKCNIIRIIRSGIVMQSQNKECVDLIGKDTFLGIDSLFTLSKMNVTSYTAITPTVIYQIATQDFMKKINDRKESQLFLISLMRSNTINQLHHFTALNHATTNLTEALIQLGKNLGETKGNTIYFPEGLSQIHIAEYLNISKTVMKNRLAKLIEQGIISCIDNQIVLHIGNLNE</sequence>
<dbReference type="AlphaFoldDB" id="A0A7X0Z236"/>
<dbReference type="InterPro" id="IPR000595">
    <property type="entry name" value="cNMP-bd_dom"/>
</dbReference>
<dbReference type="SUPFAM" id="SSF46785">
    <property type="entry name" value="Winged helix' DNA-binding domain"/>
    <property type="match status" value="1"/>
</dbReference>
<dbReference type="Proteomes" id="UP000529446">
    <property type="component" value="Unassembled WGS sequence"/>
</dbReference>
<organism evidence="4 5">
    <name type="scientific">Listeria booriae</name>
    <dbReference type="NCBI Taxonomy" id="1552123"/>
    <lineage>
        <taxon>Bacteria</taxon>
        <taxon>Bacillati</taxon>
        <taxon>Bacillota</taxon>
        <taxon>Bacilli</taxon>
        <taxon>Bacillales</taxon>
        <taxon>Listeriaceae</taxon>
        <taxon>Listeria</taxon>
    </lineage>
</organism>
<name>A0A7X0Z236_9LIST</name>
<evidence type="ECO:0000313" key="3">
    <source>
        <dbReference type="EMBL" id="MBC2117819.1"/>
    </source>
</evidence>
<evidence type="ECO:0000313" key="5">
    <source>
        <dbReference type="Proteomes" id="UP000519573"/>
    </source>
</evidence>
<dbReference type="Gene3D" id="2.60.120.10">
    <property type="entry name" value="Jelly Rolls"/>
    <property type="match status" value="1"/>
</dbReference>
<dbReference type="EMBL" id="JAARYH010000007">
    <property type="protein sequence ID" value="MBC2167823.1"/>
    <property type="molecule type" value="Genomic_DNA"/>
</dbReference>